<keyword evidence="4" id="KW-1185">Reference proteome</keyword>
<name>A0ABD3EVT3_9STRA</name>
<accession>A0ABD3EVT3</accession>
<evidence type="ECO:0000256" key="1">
    <source>
        <dbReference type="SAM" id="MobiDB-lite"/>
    </source>
</evidence>
<dbReference type="SMART" id="SM01187">
    <property type="entry name" value="Elicitin"/>
    <property type="match status" value="1"/>
</dbReference>
<comment type="caution">
    <text evidence="3">The sequence shown here is derived from an EMBL/GenBank/DDBJ whole genome shotgun (WGS) entry which is preliminary data.</text>
</comment>
<feature type="region of interest" description="Disordered" evidence="1">
    <location>
        <begin position="102"/>
        <end position="173"/>
    </location>
</feature>
<evidence type="ECO:0000256" key="2">
    <source>
        <dbReference type="SAM" id="SignalP"/>
    </source>
</evidence>
<protein>
    <recommendedName>
        <fullName evidence="5">Elicitin-like protein</fullName>
    </recommendedName>
</protein>
<evidence type="ECO:0000313" key="4">
    <source>
        <dbReference type="Proteomes" id="UP001632037"/>
    </source>
</evidence>
<proteinExistence type="predicted"/>
<evidence type="ECO:0008006" key="5">
    <source>
        <dbReference type="Google" id="ProtNLM"/>
    </source>
</evidence>
<organism evidence="3 4">
    <name type="scientific">Phytophthora oleae</name>
    <dbReference type="NCBI Taxonomy" id="2107226"/>
    <lineage>
        <taxon>Eukaryota</taxon>
        <taxon>Sar</taxon>
        <taxon>Stramenopiles</taxon>
        <taxon>Oomycota</taxon>
        <taxon>Peronosporomycetes</taxon>
        <taxon>Peronosporales</taxon>
        <taxon>Peronosporaceae</taxon>
        <taxon>Phytophthora</taxon>
    </lineage>
</organism>
<keyword evidence="2" id="KW-0732">Signal</keyword>
<gene>
    <name evidence="3" type="ORF">V7S43_017879</name>
</gene>
<dbReference type="InterPro" id="IPR002200">
    <property type="entry name" value="Elicitin"/>
</dbReference>
<feature type="signal peptide" evidence="2">
    <location>
        <begin position="1"/>
        <end position="21"/>
    </location>
</feature>
<dbReference type="AlphaFoldDB" id="A0ABD3EVT3"/>
<dbReference type="Proteomes" id="UP001632037">
    <property type="component" value="Unassembled WGS sequence"/>
</dbReference>
<dbReference type="EMBL" id="JBIMZQ010000067">
    <property type="protein sequence ID" value="KAL3657219.1"/>
    <property type="molecule type" value="Genomic_DNA"/>
</dbReference>
<sequence>MKPSVLLFALVLASTNSLVRADCTSEDLAAINEIYAQAIADGPASCPTEAPAGNTDQYCEYAACLRGHTEIVDEIPNCIHEGFSLRDGLKAAFDLCEDISTDSSGSTSSSGIASSDSSSSSALATNSSTIAPDSSSSSTTTDASDSSELPADSTSSSSASTTGNNIAADSGSASSSASSIALAASSVGVAMTAFIFAVGL</sequence>
<feature type="chain" id="PRO_5044772976" description="Elicitin-like protein" evidence="2">
    <location>
        <begin position="22"/>
        <end position="200"/>
    </location>
</feature>
<evidence type="ECO:0000313" key="3">
    <source>
        <dbReference type="EMBL" id="KAL3657219.1"/>
    </source>
</evidence>
<reference evidence="3 4" key="1">
    <citation type="submission" date="2024-09" db="EMBL/GenBank/DDBJ databases">
        <title>Genome sequencing and assembly of Phytophthora oleae, isolate VK10A, causative agent of rot of olive drupes.</title>
        <authorList>
            <person name="Conti Taguali S."/>
            <person name="Riolo M."/>
            <person name="La Spada F."/>
            <person name="Cacciola S.O."/>
            <person name="Dionisio G."/>
        </authorList>
    </citation>
    <scope>NUCLEOTIDE SEQUENCE [LARGE SCALE GENOMIC DNA]</scope>
    <source>
        <strain evidence="3 4">VK10A</strain>
    </source>
</reference>